<keyword evidence="1" id="KW-0812">Transmembrane</keyword>
<name>A0ABU5SHP9_9BACT</name>
<evidence type="ECO:0000313" key="2">
    <source>
        <dbReference type="EMBL" id="MEA5426811.1"/>
    </source>
</evidence>
<reference evidence="2 3" key="1">
    <citation type="submission" date="2023-12" db="EMBL/GenBank/DDBJ databases">
        <title>Novel species of the genus Arcicella isolated from rivers.</title>
        <authorList>
            <person name="Lu H."/>
        </authorList>
    </citation>
    <scope>NUCLEOTIDE SEQUENCE [LARGE SCALE GENOMIC DNA]</scope>
    <source>
        <strain evidence="2 3">DC25W</strain>
    </source>
</reference>
<gene>
    <name evidence="2" type="ORF">VB798_09525</name>
</gene>
<keyword evidence="1" id="KW-0472">Membrane</keyword>
<evidence type="ECO:0008006" key="4">
    <source>
        <dbReference type="Google" id="ProtNLM"/>
    </source>
</evidence>
<protein>
    <recommendedName>
        <fullName evidence="4">Late embryogenesis abundant protein LEA-2 subgroup domain-containing protein</fullName>
    </recommendedName>
</protein>
<organism evidence="2 3">
    <name type="scientific">Arcicella lustrica</name>
    <dbReference type="NCBI Taxonomy" id="2984196"/>
    <lineage>
        <taxon>Bacteria</taxon>
        <taxon>Pseudomonadati</taxon>
        <taxon>Bacteroidota</taxon>
        <taxon>Cytophagia</taxon>
        <taxon>Cytophagales</taxon>
        <taxon>Flectobacillaceae</taxon>
        <taxon>Arcicella</taxon>
    </lineage>
</organism>
<proteinExistence type="predicted"/>
<keyword evidence="3" id="KW-1185">Reference proteome</keyword>
<feature type="transmembrane region" description="Helical" evidence="1">
    <location>
        <begin position="6"/>
        <end position="22"/>
    </location>
</feature>
<comment type="caution">
    <text evidence="2">The sequence shown here is derived from an EMBL/GenBank/DDBJ whole genome shotgun (WGS) entry which is preliminary data.</text>
</comment>
<accession>A0ABU5SHP9</accession>
<keyword evidence="1" id="KW-1133">Transmembrane helix</keyword>
<dbReference type="SUPFAM" id="SSF117070">
    <property type="entry name" value="LEA14-like"/>
    <property type="match status" value="1"/>
</dbReference>
<dbReference type="Proteomes" id="UP001302222">
    <property type="component" value="Unassembled WGS sequence"/>
</dbReference>
<dbReference type="Gene3D" id="2.60.40.1820">
    <property type="match status" value="1"/>
</dbReference>
<dbReference type="EMBL" id="JAYGIM010000007">
    <property type="protein sequence ID" value="MEA5426811.1"/>
    <property type="molecule type" value="Genomic_DNA"/>
</dbReference>
<evidence type="ECO:0000313" key="3">
    <source>
        <dbReference type="Proteomes" id="UP001302222"/>
    </source>
</evidence>
<sequence>MRKGLITWFVLGAVAWLGVFFWRRFNALKGLQISVGNPKQIKFENGFLVWVQELVINNPDSVDLIANKANIDLYVNTNYVGKCSLNSPQTIRPNGISVVNVNIVCTTLDLAKALGYSVLELLKLKTIKFDFEGNIGAYGFTAPISISQSLNISQIF</sequence>
<evidence type="ECO:0000256" key="1">
    <source>
        <dbReference type="SAM" id="Phobius"/>
    </source>
</evidence>
<dbReference type="RefSeq" id="WP_323258247.1">
    <property type="nucleotide sequence ID" value="NZ_JAYGIM010000007.1"/>
</dbReference>